<dbReference type="Pfam" id="PF12802">
    <property type="entry name" value="MarR_2"/>
    <property type="match status" value="1"/>
</dbReference>
<name>R2XKA3_9ENTE</name>
<evidence type="ECO:0000313" key="9">
    <source>
        <dbReference type="Proteomes" id="UP000014160"/>
    </source>
</evidence>
<dbReference type="SUPFAM" id="SSF46785">
    <property type="entry name" value="Winged helix' DNA-binding domain"/>
    <property type="match status" value="1"/>
</dbReference>
<dbReference type="PRINTS" id="PR00598">
    <property type="entry name" value="HTHMARR"/>
</dbReference>
<keyword evidence="3" id="KW-0804">Transcription</keyword>
<evidence type="ECO:0000256" key="4">
    <source>
        <dbReference type="SAM" id="MobiDB-lite"/>
    </source>
</evidence>
<evidence type="ECO:0000256" key="2">
    <source>
        <dbReference type="ARBA" id="ARBA00023125"/>
    </source>
</evidence>
<feature type="compositionally biased region" description="Basic residues" evidence="4">
    <location>
        <begin position="172"/>
        <end position="182"/>
    </location>
</feature>
<dbReference type="AlphaFoldDB" id="R2XKA3"/>
<dbReference type="HOGENOM" id="CLU_083287_14_1_9"/>
<evidence type="ECO:0000256" key="1">
    <source>
        <dbReference type="ARBA" id="ARBA00023015"/>
    </source>
</evidence>
<keyword evidence="1" id="KW-0805">Transcription regulation</keyword>
<keyword evidence="2" id="KW-0238">DNA-binding</keyword>
<dbReference type="InterPro" id="IPR036390">
    <property type="entry name" value="WH_DNA-bd_sf"/>
</dbReference>
<dbReference type="PROSITE" id="PS50995">
    <property type="entry name" value="HTH_MARR_2"/>
    <property type="match status" value="1"/>
</dbReference>
<dbReference type="PANTHER" id="PTHR42756:SF1">
    <property type="entry name" value="TRANSCRIPTIONAL REPRESSOR OF EMRAB OPERON"/>
    <property type="match status" value="1"/>
</dbReference>
<dbReference type="GO" id="GO:0003677">
    <property type="term" value="F:DNA binding"/>
    <property type="evidence" value="ECO:0007669"/>
    <property type="project" value="UniProtKB-KW"/>
</dbReference>
<dbReference type="RefSeq" id="WP_010780950.1">
    <property type="nucleotide sequence ID" value="NZ_ASWH01000001.1"/>
</dbReference>
<dbReference type="OrthoDB" id="3254893at2"/>
<dbReference type="InterPro" id="IPR000835">
    <property type="entry name" value="HTH_MarR-typ"/>
</dbReference>
<dbReference type="GO" id="GO:0003700">
    <property type="term" value="F:DNA-binding transcription factor activity"/>
    <property type="evidence" value="ECO:0007669"/>
    <property type="project" value="InterPro"/>
</dbReference>
<proteinExistence type="predicted"/>
<keyword evidence="9" id="KW-1185">Reference proteome</keyword>
<dbReference type="PROSITE" id="PS01117">
    <property type="entry name" value="HTH_MARR_1"/>
    <property type="match status" value="1"/>
</dbReference>
<dbReference type="Gene3D" id="1.10.10.10">
    <property type="entry name" value="Winged helix-like DNA-binding domain superfamily/Winged helix DNA-binding domain"/>
    <property type="match status" value="1"/>
</dbReference>
<reference evidence="6 8" key="1">
    <citation type="submission" date="2013-02" db="EMBL/GenBank/DDBJ databases">
        <title>The Genome Sequence of Enterococcus gilvus ATCC BAA-350.</title>
        <authorList>
            <consortium name="The Broad Institute Genome Sequencing Platform"/>
            <consortium name="The Broad Institute Genome Sequencing Center for Infectious Disease"/>
            <person name="Earl A.M."/>
            <person name="Gilmore M.S."/>
            <person name="Lebreton F."/>
            <person name="Walker B."/>
            <person name="Young S.K."/>
            <person name="Zeng Q."/>
            <person name="Gargeya S."/>
            <person name="Fitzgerald M."/>
            <person name="Haas B."/>
            <person name="Abouelleil A."/>
            <person name="Alvarado L."/>
            <person name="Arachchi H.M."/>
            <person name="Berlin A.M."/>
            <person name="Chapman S.B."/>
            <person name="Dewar J."/>
            <person name="Goldberg J."/>
            <person name="Griggs A."/>
            <person name="Gujja S."/>
            <person name="Hansen M."/>
            <person name="Howarth C."/>
            <person name="Imamovic A."/>
            <person name="Larimer J."/>
            <person name="McCowan C."/>
            <person name="Murphy C."/>
            <person name="Neiman D."/>
            <person name="Pearson M."/>
            <person name="Priest M."/>
            <person name="Roberts A."/>
            <person name="Saif S."/>
            <person name="Shea T."/>
            <person name="Sisk P."/>
            <person name="Sykes S."/>
            <person name="Wortman J."/>
            <person name="Nusbaum C."/>
            <person name="Birren B."/>
        </authorList>
    </citation>
    <scope>NUCLEOTIDE SEQUENCE [LARGE SCALE GENOMIC DNA]</scope>
    <source>
        <strain evidence="6 8">ATCC BAA-350</strain>
    </source>
</reference>
<dbReference type="EMBL" id="AJDQ01000008">
    <property type="protein sequence ID" value="EOI55369.1"/>
    <property type="molecule type" value="Genomic_DNA"/>
</dbReference>
<feature type="region of interest" description="Disordered" evidence="4">
    <location>
        <begin position="138"/>
        <end position="193"/>
    </location>
</feature>
<gene>
    <name evidence="7" type="ORF">I592_01389</name>
    <name evidence="6" type="ORF">UKC_02577</name>
</gene>
<reference evidence="7 9" key="2">
    <citation type="submission" date="2013-03" db="EMBL/GenBank/DDBJ databases">
        <title>The Genome Sequence of Enterococcus gilvus ATCC BAA-350 (PacBio/Illumina hybrid assembly).</title>
        <authorList>
            <consortium name="The Broad Institute Genomics Platform"/>
            <consortium name="The Broad Institute Genome Sequencing Center for Infectious Disease"/>
            <person name="Earl A."/>
            <person name="Russ C."/>
            <person name="Gilmore M."/>
            <person name="Surin D."/>
            <person name="Walker B."/>
            <person name="Young S."/>
            <person name="Zeng Q."/>
            <person name="Gargeya S."/>
            <person name="Fitzgerald M."/>
            <person name="Haas B."/>
            <person name="Abouelleil A."/>
            <person name="Allen A.W."/>
            <person name="Alvarado L."/>
            <person name="Arachchi H.M."/>
            <person name="Berlin A.M."/>
            <person name="Chapman S.B."/>
            <person name="Gainer-Dewar J."/>
            <person name="Goldberg J."/>
            <person name="Griggs A."/>
            <person name="Gujja S."/>
            <person name="Hansen M."/>
            <person name="Howarth C."/>
            <person name="Imamovic A."/>
            <person name="Ireland A."/>
            <person name="Larimer J."/>
            <person name="McCowan C."/>
            <person name="Murphy C."/>
            <person name="Pearson M."/>
            <person name="Poon T.W."/>
            <person name="Priest M."/>
            <person name="Roberts A."/>
            <person name="Saif S."/>
            <person name="Shea T."/>
            <person name="Sisk P."/>
            <person name="Sykes S."/>
            <person name="Wortman J."/>
            <person name="Nusbaum C."/>
            <person name="Birren B."/>
        </authorList>
    </citation>
    <scope>NUCLEOTIDE SEQUENCE [LARGE SCALE GENOMIC DNA]</scope>
    <source>
        <strain evidence="7 9">ATCC BAA-350</strain>
    </source>
</reference>
<organism evidence="6 8">
    <name type="scientific">Enterococcus gilvus ATCC BAA-350</name>
    <dbReference type="NCBI Taxonomy" id="1158614"/>
    <lineage>
        <taxon>Bacteria</taxon>
        <taxon>Bacillati</taxon>
        <taxon>Bacillota</taxon>
        <taxon>Bacilli</taxon>
        <taxon>Lactobacillales</taxon>
        <taxon>Enterococcaceae</taxon>
        <taxon>Enterococcus</taxon>
    </lineage>
</organism>
<dbReference type="SMART" id="SM00347">
    <property type="entry name" value="HTH_MARR"/>
    <property type="match status" value="1"/>
</dbReference>
<dbReference type="InterPro" id="IPR036388">
    <property type="entry name" value="WH-like_DNA-bd_sf"/>
</dbReference>
<feature type="domain" description="HTH marR-type" evidence="5">
    <location>
        <begin position="2"/>
        <end position="136"/>
    </location>
</feature>
<evidence type="ECO:0000256" key="3">
    <source>
        <dbReference type="ARBA" id="ARBA00023163"/>
    </source>
</evidence>
<dbReference type="Proteomes" id="UP000013750">
    <property type="component" value="Unassembled WGS sequence"/>
</dbReference>
<evidence type="ECO:0000259" key="5">
    <source>
        <dbReference type="PROSITE" id="PS50995"/>
    </source>
</evidence>
<dbReference type="EMBL" id="ASWH01000001">
    <property type="protein sequence ID" value="EOW82088.1"/>
    <property type="molecule type" value="Genomic_DNA"/>
</dbReference>
<evidence type="ECO:0000313" key="6">
    <source>
        <dbReference type="EMBL" id="EOI55369.1"/>
    </source>
</evidence>
<dbReference type="InterPro" id="IPR023187">
    <property type="entry name" value="Tscrpt_reg_MarR-type_CS"/>
</dbReference>
<sequence>MENQTNEQFMRLQHDLRRYYHRKMAKKEGFGPHRGQGRVLTLLKMNPEISQKDLTFVLGMRPQSVGELLQKLEDKELITRKASDQDRRIMIIRLTDLGKEEAEKISERPDFGEELFADFTDGEKEEWSRLVEKLSETLKNQLGEEDSEESFGGGGDFAGPHSPHEHGPHGFRGPHGRGPGHPHHFDEFSGFNW</sequence>
<dbReference type="PANTHER" id="PTHR42756">
    <property type="entry name" value="TRANSCRIPTIONAL REGULATOR, MARR"/>
    <property type="match status" value="1"/>
</dbReference>
<evidence type="ECO:0000313" key="7">
    <source>
        <dbReference type="EMBL" id="EOW82088.1"/>
    </source>
</evidence>
<dbReference type="Proteomes" id="UP000014160">
    <property type="component" value="Unassembled WGS sequence"/>
</dbReference>
<accession>R2XKA3</accession>
<evidence type="ECO:0000313" key="8">
    <source>
        <dbReference type="Proteomes" id="UP000013750"/>
    </source>
</evidence>
<dbReference type="PATRIC" id="fig|1158614.3.peg.2569"/>
<protein>
    <recommendedName>
        <fullName evidence="5">HTH marR-type domain-containing protein</fullName>
    </recommendedName>
</protein>
<dbReference type="eggNOG" id="COG1846">
    <property type="taxonomic scope" value="Bacteria"/>
</dbReference>
<comment type="caution">
    <text evidence="6">The sequence shown here is derived from an EMBL/GenBank/DDBJ whole genome shotgun (WGS) entry which is preliminary data.</text>
</comment>